<feature type="domain" description="Transglutaminase-like" evidence="2">
    <location>
        <begin position="121"/>
        <end position="219"/>
    </location>
</feature>
<dbReference type="SUPFAM" id="SSF54001">
    <property type="entry name" value="Cysteine proteinases"/>
    <property type="match status" value="1"/>
</dbReference>
<comment type="caution">
    <text evidence="3">The sequence shown here is derived from an EMBL/GenBank/DDBJ whole genome shotgun (WGS) entry which is preliminary data.</text>
</comment>
<keyword evidence="1" id="KW-0472">Membrane</keyword>
<proteinExistence type="predicted"/>
<feature type="transmembrane region" description="Helical" evidence="1">
    <location>
        <begin position="20"/>
        <end position="42"/>
    </location>
</feature>
<sequence length="389" mass="43102">METNEREFEKTGGKKSKSVVVLAICVACLLVVNIGLVVFQVITATAAQKADKKVSQFIDDERERQAKELEGEAYQEDGFSVGGQYEIKSTTAISDAYKSNDDSQLNEQEVETLKLASDVIKEAVKDNMSDYEKEVAVYDWMCKNISTSEGGSISVPGVNTTEAVSTPYGVLTGKQAVCVGYATTFRLLMNMLGIDCHIVHNDYHSWDLVQIGEHWYHVDIYSDSSTGNYANFNMSDSMARNGHEWNDKGALPVADSYEYCYAYQNAVETKDISTIPQTVYSATYGVRENAAFYFNIGAFDATKSQRVSIMAEIMNQVFESGMDDNLSGKYIDCSLINVDENTTIVCYSLTDSRAGEGGEGEMSYDEIYQEMLELINKTFKIDFAGGYSG</sequence>
<keyword evidence="1" id="KW-0812">Transmembrane</keyword>
<dbReference type="Pfam" id="PF01841">
    <property type="entry name" value="Transglut_core"/>
    <property type="match status" value="1"/>
</dbReference>
<accession>A0A2G3DZA2</accession>
<evidence type="ECO:0000313" key="4">
    <source>
        <dbReference type="Proteomes" id="UP000224563"/>
    </source>
</evidence>
<reference evidence="3 4" key="2">
    <citation type="submission" date="2017-10" db="EMBL/GenBank/DDBJ databases">
        <authorList>
            <person name="Banno H."/>
            <person name="Chua N.-H."/>
        </authorList>
    </citation>
    <scope>NUCLEOTIDE SEQUENCE [LARGE SCALE GENOMIC DNA]</scope>
    <source>
        <strain evidence="3 4">JK623</strain>
    </source>
</reference>
<protein>
    <recommendedName>
        <fullName evidence="2">Transglutaminase-like domain-containing protein</fullName>
    </recommendedName>
</protein>
<evidence type="ECO:0000313" key="3">
    <source>
        <dbReference type="EMBL" id="PHU36210.1"/>
    </source>
</evidence>
<keyword evidence="4" id="KW-1185">Reference proteome</keyword>
<reference evidence="3 4" key="1">
    <citation type="submission" date="2017-10" db="EMBL/GenBank/DDBJ databases">
        <title>Resolving the taxonomy of Roseburia spp., Eubacterium rectale and Agathobacter spp. through phylogenomic analysis.</title>
        <authorList>
            <person name="Sheridan P.O."/>
            <person name="Walker A.W."/>
            <person name="Duncan S.H."/>
            <person name="Scott K.P."/>
            <person name="Toole P.W.O."/>
            <person name="Luis P."/>
            <person name="Flint H.J."/>
        </authorList>
    </citation>
    <scope>NUCLEOTIDE SEQUENCE [LARGE SCALE GENOMIC DNA]</scope>
    <source>
        <strain evidence="3 4">JK623</strain>
    </source>
</reference>
<dbReference type="InterPro" id="IPR038765">
    <property type="entry name" value="Papain-like_cys_pep_sf"/>
</dbReference>
<dbReference type="AlphaFoldDB" id="A0A2G3DZA2"/>
<evidence type="ECO:0000259" key="2">
    <source>
        <dbReference type="Pfam" id="PF01841"/>
    </source>
</evidence>
<keyword evidence="1" id="KW-1133">Transmembrane helix</keyword>
<dbReference type="InterPro" id="IPR002931">
    <property type="entry name" value="Transglutaminase-like"/>
</dbReference>
<evidence type="ECO:0000256" key="1">
    <source>
        <dbReference type="SAM" id="Phobius"/>
    </source>
</evidence>
<dbReference type="Proteomes" id="UP000224563">
    <property type="component" value="Unassembled WGS sequence"/>
</dbReference>
<dbReference type="RefSeq" id="WP_099387000.1">
    <property type="nucleotide sequence ID" value="NZ_JANSWH010000020.1"/>
</dbReference>
<name>A0A2G3DZA2_9FIRM</name>
<dbReference type="EMBL" id="PDYG01000135">
    <property type="protein sequence ID" value="PHU36210.1"/>
    <property type="molecule type" value="Genomic_DNA"/>
</dbReference>
<organism evidence="3 4">
    <name type="scientific">Agathobacter ruminis</name>
    <dbReference type="NCBI Taxonomy" id="1712665"/>
    <lineage>
        <taxon>Bacteria</taxon>
        <taxon>Bacillati</taxon>
        <taxon>Bacillota</taxon>
        <taxon>Clostridia</taxon>
        <taxon>Lachnospirales</taxon>
        <taxon>Lachnospiraceae</taxon>
        <taxon>Agathobacter</taxon>
    </lineage>
</organism>
<dbReference type="Gene3D" id="3.10.620.30">
    <property type="match status" value="1"/>
</dbReference>
<gene>
    <name evidence="3" type="ORF">CSX02_13065</name>
</gene>